<sequence length="498" mass="52896">MVVRCVVVCRRGVGEAVAAAIALALLSLALAYVILNAVPLLSNAPSTATSVAPGGLEQLVVIMRKDTVLEVLNVGSAPAKVEGVVVVDSSGDIAVMSIASSGVCTSTPSSVAVPGGSIFVVCNSTDVVGYKPVGVVTEGGRVFAISSRIEAYAEKATGIPIVVLYGGARVSSTSTLVELLYDKSVLYSNAINTTMPMTLSIDSSSTSVSARVSASLVIVGLDPISNKLNLLAIGFGTSGDYVYDGRANVSLARAGALRYRLKVEGFAGSLQIDNAGASPGIYPCYINTSRQCRVTMTGTADAIKLYTNTTSTAPQAVGLDPYLFVGDIDADGNTETIFITQDFTVGRSSAFNDINPQLGQRLALDSSLRPVRLIVGTVRGSQYSTAVLSIRFFYWDNSQDDVNDNDNRVIMRAGLLDPATGDVRYSVSLSYYELCRYRNVVPFQVSYIAKDFLVYIPNEDKEFQIFVEFADPYSNTGYRNDADILLGLSYVGMLLTSR</sequence>
<accession>A0A7C4FBR4</accession>
<gene>
    <name evidence="2" type="ORF">ENV14_02200</name>
</gene>
<comment type="caution">
    <text evidence="2">The sequence shown here is derived from an EMBL/GenBank/DDBJ whole genome shotgun (WGS) entry which is preliminary data.</text>
</comment>
<proteinExistence type="predicted"/>
<feature type="transmembrane region" description="Helical" evidence="1">
    <location>
        <begin position="12"/>
        <end position="35"/>
    </location>
</feature>
<name>A0A7C4FBR4_9CREN</name>
<reference evidence="2" key="1">
    <citation type="journal article" date="2020" name="mSystems">
        <title>Genome- and Community-Level Interaction Insights into Carbon Utilization and Element Cycling Functions of Hydrothermarchaeota in Hydrothermal Sediment.</title>
        <authorList>
            <person name="Zhou Z."/>
            <person name="Liu Y."/>
            <person name="Xu W."/>
            <person name="Pan J."/>
            <person name="Luo Z.H."/>
            <person name="Li M."/>
        </authorList>
    </citation>
    <scope>NUCLEOTIDE SEQUENCE [LARGE SCALE GENOMIC DNA]</scope>
    <source>
        <strain evidence="2">SpSt-732</strain>
    </source>
</reference>
<dbReference type="AlphaFoldDB" id="A0A7C4FBR4"/>
<dbReference type="EMBL" id="DTFF01000018">
    <property type="protein sequence ID" value="HGI87198.1"/>
    <property type="molecule type" value="Genomic_DNA"/>
</dbReference>
<evidence type="ECO:0000256" key="1">
    <source>
        <dbReference type="SAM" id="Phobius"/>
    </source>
</evidence>
<protein>
    <submittedName>
        <fullName evidence="2">Uncharacterized protein</fullName>
    </submittedName>
</protein>
<evidence type="ECO:0000313" key="2">
    <source>
        <dbReference type="EMBL" id="HGI87198.1"/>
    </source>
</evidence>
<keyword evidence="1" id="KW-1133">Transmembrane helix</keyword>
<keyword evidence="1" id="KW-0472">Membrane</keyword>
<keyword evidence="1" id="KW-0812">Transmembrane</keyword>
<organism evidence="2">
    <name type="scientific">Ignisphaera aggregans</name>
    <dbReference type="NCBI Taxonomy" id="334771"/>
    <lineage>
        <taxon>Archaea</taxon>
        <taxon>Thermoproteota</taxon>
        <taxon>Thermoprotei</taxon>
        <taxon>Desulfurococcales</taxon>
        <taxon>Desulfurococcaceae</taxon>
        <taxon>Ignisphaera</taxon>
    </lineage>
</organism>